<dbReference type="InterPro" id="IPR013103">
    <property type="entry name" value="RVT_2"/>
</dbReference>
<gene>
    <name evidence="2" type="ORF">O181_011451</name>
</gene>
<comment type="caution">
    <text evidence="2">The sequence shown here is derived from an EMBL/GenBank/DDBJ whole genome shotgun (WGS) entry which is preliminary data.</text>
</comment>
<dbReference type="AlphaFoldDB" id="A0A9Q3BSU5"/>
<evidence type="ECO:0000313" key="2">
    <source>
        <dbReference type="EMBL" id="MBW0471736.1"/>
    </source>
</evidence>
<feature type="domain" description="Reverse transcriptase Ty1/copia-type" evidence="1">
    <location>
        <begin position="2"/>
        <end position="183"/>
    </location>
</feature>
<evidence type="ECO:0000259" key="1">
    <source>
        <dbReference type="Pfam" id="PF07727"/>
    </source>
</evidence>
<dbReference type="InterPro" id="IPR043502">
    <property type="entry name" value="DNA/RNA_pol_sf"/>
</dbReference>
<dbReference type="EMBL" id="AVOT02002844">
    <property type="protein sequence ID" value="MBW0471736.1"/>
    <property type="molecule type" value="Genomic_DNA"/>
</dbReference>
<name>A0A9Q3BSU5_9BASI</name>
<organism evidence="2 3">
    <name type="scientific">Austropuccinia psidii MF-1</name>
    <dbReference type="NCBI Taxonomy" id="1389203"/>
    <lineage>
        <taxon>Eukaryota</taxon>
        <taxon>Fungi</taxon>
        <taxon>Dikarya</taxon>
        <taxon>Basidiomycota</taxon>
        <taxon>Pucciniomycotina</taxon>
        <taxon>Pucciniomycetes</taxon>
        <taxon>Pucciniales</taxon>
        <taxon>Sphaerophragmiaceae</taxon>
        <taxon>Austropuccinia</taxon>
    </lineage>
</organism>
<keyword evidence="3" id="KW-1185">Reference proteome</keyword>
<dbReference type="SUPFAM" id="SSF56672">
    <property type="entry name" value="DNA/RNA polymerases"/>
    <property type="match status" value="1"/>
</dbReference>
<protein>
    <recommendedName>
        <fullName evidence="1">Reverse transcriptase Ty1/copia-type domain-containing protein</fullName>
    </recommendedName>
</protein>
<dbReference type="Pfam" id="PF07727">
    <property type="entry name" value="RVT_2"/>
    <property type="match status" value="1"/>
</dbReference>
<dbReference type="Proteomes" id="UP000765509">
    <property type="component" value="Unassembled WGS sequence"/>
</dbReference>
<dbReference type="OrthoDB" id="3054497at2759"/>
<accession>A0A9Q3BSU5</accession>
<reference evidence="2" key="1">
    <citation type="submission" date="2021-03" db="EMBL/GenBank/DDBJ databases">
        <title>Draft genome sequence of rust myrtle Austropuccinia psidii MF-1, a brazilian biotype.</title>
        <authorList>
            <person name="Quecine M.C."/>
            <person name="Pachon D.M.R."/>
            <person name="Bonatelli M.L."/>
            <person name="Correr F.H."/>
            <person name="Franceschini L.M."/>
            <person name="Leite T.F."/>
            <person name="Margarido G.R.A."/>
            <person name="Almeida C.A."/>
            <person name="Ferrarezi J.A."/>
            <person name="Labate C.A."/>
        </authorList>
    </citation>
    <scope>NUCLEOTIDE SEQUENCE</scope>
    <source>
        <strain evidence="2">MF-1</strain>
    </source>
</reference>
<proteinExistence type="predicted"/>
<sequence>MKIIGQQWVFDLKHNIDSSIEKFKAHLIAYGDKQQLGIDCADKYAPTASLMLLRLVLETTVLKGWQIASFDVSGAYLYSPVNECVLVEPPIAFLPELCGKVLHLKKALYGMKQAGRCWWKFLSNILECLGFFATEVDQSLYIFHNWMPIIAIWIHIDDGVIRSNSLAAVSNFKTALCAELDIKW</sequence>
<evidence type="ECO:0000313" key="3">
    <source>
        <dbReference type="Proteomes" id="UP000765509"/>
    </source>
</evidence>